<protein>
    <submittedName>
        <fullName evidence="1">Uncharacterized protein</fullName>
    </submittedName>
</protein>
<proteinExistence type="predicted"/>
<sequence length="60" mass="6555">MVTNSLSCLIDIAVTEIIGNFLFPETTKKFVSQMSSVKPSKEKVLNSDSEQLLSSESTSD</sequence>
<gene>
    <name evidence="1" type="ORF">OUZ56_018591</name>
</gene>
<evidence type="ECO:0000313" key="1">
    <source>
        <dbReference type="EMBL" id="KAK4009479.1"/>
    </source>
</evidence>
<keyword evidence="2" id="KW-1185">Reference proteome</keyword>
<evidence type="ECO:0000313" key="2">
    <source>
        <dbReference type="Proteomes" id="UP001234178"/>
    </source>
</evidence>
<name>A0ABQ9Z983_9CRUS</name>
<comment type="caution">
    <text evidence="1">The sequence shown here is derived from an EMBL/GenBank/DDBJ whole genome shotgun (WGS) entry which is preliminary data.</text>
</comment>
<reference evidence="1 2" key="1">
    <citation type="journal article" date="2023" name="Nucleic Acids Res.">
        <title>The hologenome of Daphnia magna reveals possible DNA methylation and microbiome-mediated evolution of the host genome.</title>
        <authorList>
            <person name="Chaturvedi A."/>
            <person name="Li X."/>
            <person name="Dhandapani V."/>
            <person name="Marshall H."/>
            <person name="Kissane S."/>
            <person name="Cuenca-Cambronero M."/>
            <person name="Asole G."/>
            <person name="Calvet F."/>
            <person name="Ruiz-Romero M."/>
            <person name="Marangio P."/>
            <person name="Guigo R."/>
            <person name="Rago D."/>
            <person name="Mirbahai L."/>
            <person name="Eastwood N."/>
            <person name="Colbourne J.K."/>
            <person name="Zhou J."/>
            <person name="Mallon E."/>
            <person name="Orsini L."/>
        </authorList>
    </citation>
    <scope>NUCLEOTIDE SEQUENCE [LARGE SCALE GENOMIC DNA]</scope>
    <source>
        <strain evidence="1">LRV0_1</strain>
    </source>
</reference>
<accession>A0ABQ9Z983</accession>
<dbReference type="Proteomes" id="UP001234178">
    <property type="component" value="Unassembled WGS sequence"/>
</dbReference>
<dbReference type="EMBL" id="JAOYFB010000003">
    <property type="protein sequence ID" value="KAK4009479.1"/>
    <property type="molecule type" value="Genomic_DNA"/>
</dbReference>
<organism evidence="1 2">
    <name type="scientific">Daphnia magna</name>
    <dbReference type="NCBI Taxonomy" id="35525"/>
    <lineage>
        <taxon>Eukaryota</taxon>
        <taxon>Metazoa</taxon>
        <taxon>Ecdysozoa</taxon>
        <taxon>Arthropoda</taxon>
        <taxon>Crustacea</taxon>
        <taxon>Branchiopoda</taxon>
        <taxon>Diplostraca</taxon>
        <taxon>Cladocera</taxon>
        <taxon>Anomopoda</taxon>
        <taxon>Daphniidae</taxon>
        <taxon>Daphnia</taxon>
    </lineage>
</organism>